<dbReference type="RefSeq" id="WP_344438905.1">
    <property type="nucleotide sequence ID" value="NZ_BAAALF010000006.1"/>
</dbReference>
<accession>A0ABP4GBD8</accession>
<name>A0ABP4GBD8_9ACTN</name>
<gene>
    <name evidence="2" type="ORF">GCM10009665_06840</name>
</gene>
<dbReference type="Proteomes" id="UP001500037">
    <property type="component" value="Unassembled WGS sequence"/>
</dbReference>
<reference evidence="3" key="1">
    <citation type="journal article" date="2019" name="Int. J. Syst. Evol. Microbiol.">
        <title>The Global Catalogue of Microorganisms (GCM) 10K type strain sequencing project: providing services to taxonomists for standard genome sequencing and annotation.</title>
        <authorList>
            <consortium name="The Broad Institute Genomics Platform"/>
            <consortium name="The Broad Institute Genome Sequencing Center for Infectious Disease"/>
            <person name="Wu L."/>
            <person name="Ma J."/>
        </authorList>
    </citation>
    <scope>NUCLEOTIDE SEQUENCE [LARGE SCALE GENOMIC DNA]</scope>
    <source>
        <strain evidence="3">JCM 13004</strain>
    </source>
</reference>
<proteinExistence type="predicted"/>
<feature type="region of interest" description="Disordered" evidence="1">
    <location>
        <begin position="74"/>
        <end position="97"/>
    </location>
</feature>
<evidence type="ECO:0000313" key="2">
    <source>
        <dbReference type="EMBL" id="GAA1219387.1"/>
    </source>
</evidence>
<evidence type="ECO:0000313" key="3">
    <source>
        <dbReference type="Proteomes" id="UP001500037"/>
    </source>
</evidence>
<comment type="caution">
    <text evidence="2">The sequence shown here is derived from an EMBL/GenBank/DDBJ whole genome shotgun (WGS) entry which is preliminary data.</text>
</comment>
<evidence type="ECO:0000256" key="1">
    <source>
        <dbReference type="SAM" id="MobiDB-lite"/>
    </source>
</evidence>
<organism evidence="2 3">
    <name type="scientific">Kitasatospora nipponensis</name>
    <dbReference type="NCBI Taxonomy" id="258049"/>
    <lineage>
        <taxon>Bacteria</taxon>
        <taxon>Bacillati</taxon>
        <taxon>Actinomycetota</taxon>
        <taxon>Actinomycetes</taxon>
        <taxon>Kitasatosporales</taxon>
        <taxon>Streptomycetaceae</taxon>
        <taxon>Kitasatospora</taxon>
    </lineage>
</organism>
<protein>
    <submittedName>
        <fullName evidence="2">Uncharacterized protein</fullName>
    </submittedName>
</protein>
<keyword evidence="3" id="KW-1185">Reference proteome</keyword>
<sequence length="97" mass="10569">MQRVHDAMHDIADHCAPQTGATARPELAHDAQVIVAFAQRYPNATFPVDDETGRTLSLLLATRQDLGRCEPEAAARVDQALPPQFRAAPSAGLPERR</sequence>
<dbReference type="EMBL" id="BAAALF010000006">
    <property type="protein sequence ID" value="GAA1219387.1"/>
    <property type="molecule type" value="Genomic_DNA"/>
</dbReference>